<dbReference type="CDD" id="cd03257">
    <property type="entry name" value="ABC_NikE_OppD_transporters"/>
    <property type="match status" value="1"/>
</dbReference>
<dbReference type="OrthoDB" id="9809450at2"/>
<protein>
    <submittedName>
        <fullName evidence="9">Peptide ABC transporter ATP-binding protein</fullName>
    </submittedName>
    <submittedName>
        <fullName evidence="10">Peptide/nickel transport system ATP-binding protein</fullName>
    </submittedName>
</protein>
<dbReference type="GO" id="GO:0015833">
    <property type="term" value="P:peptide transport"/>
    <property type="evidence" value="ECO:0007669"/>
    <property type="project" value="InterPro"/>
</dbReference>
<dbReference type="Pfam" id="PF08352">
    <property type="entry name" value="oligo_HPY"/>
    <property type="match status" value="1"/>
</dbReference>
<dbReference type="RefSeq" id="WP_066804528.1">
    <property type="nucleotide sequence ID" value="NZ_CP014206.1"/>
</dbReference>
<evidence type="ECO:0000313" key="11">
    <source>
        <dbReference type="Proteomes" id="UP000055611"/>
    </source>
</evidence>
<reference evidence="9 11" key="1">
    <citation type="journal article" date="2016" name="Front. Microbiol.">
        <title>Genome Sequence of the Piezophilic, Mesophilic Sulfate-Reducing Bacterium Desulfovibrio indicus J2T.</title>
        <authorList>
            <person name="Cao J."/>
            <person name="Maignien L."/>
            <person name="Shao Z."/>
            <person name="Alain K."/>
            <person name="Jebbar M."/>
        </authorList>
    </citation>
    <scope>NUCLEOTIDE SEQUENCE [LARGE SCALE GENOMIC DNA]</scope>
    <source>
        <strain evidence="9 11">J2</strain>
    </source>
</reference>
<name>A0A126QPS0_9BACT</name>
<dbReference type="InterPro" id="IPR050388">
    <property type="entry name" value="ABC_Ni/Peptide_Import"/>
</dbReference>
<comment type="similarity">
    <text evidence="2">Belongs to the ABC transporter superfamily.</text>
</comment>
<dbReference type="SUPFAM" id="SSF52540">
    <property type="entry name" value="P-loop containing nucleoside triphosphate hydrolases"/>
    <property type="match status" value="1"/>
</dbReference>
<sequence>MTKPLLDIRGLTTCFSSAQGIAKAVDNVSLSFMQGETLAIVGESGCGKTVLALSILGLIPDPPGRVTDGTILYRDRDLLDLSEGELREIRGNAISMIFQEPMTALNPVFRIDDQIAEPLRLHQGFGRKEALEKAVDALNVVGIPNPAKIARSYPHELSGGMRQRVMIAMALACNPDILIADEPTTALDVTIQAQILDLMNDLKARMNGSLMLITHDLGVVARMAQRVAVMYSGKIVELAGVNELFKTPLHPYTRGLLASMPTLGDDRELNPIPGIVPGIFDLPEGCRFHPRCPKAYQKCSLLLPPLFEPEPGRKVRCWLYEE</sequence>
<evidence type="ECO:0000256" key="6">
    <source>
        <dbReference type="ARBA" id="ARBA00022840"/>
    </source>
</evidence>
<dbReference type="NCBIfam" id="TIGR01727">
    <property type="entry name" value="oligo_HPY"/>
    <property type="match status" value="1"/>
</dbReference>
<evidence type="ECO:0000259" key="8">
    <source>
        <dbReference type="PROSITE" id="PS50893"/>
    </source>
</evidence>
<dbReference type="KEGG" id="dej:AWY79_12720"/>
<accession>A0A126QPS0</accession>
<dbReference type="InterPro" id="IPR003439">
    <property type="entry name" value="ABC_transporter-like_ATP-bd"/>
</dbReference>
<dbReference type="FunFam" id="3.40.50.300:FF:000016">
    <property type="entry name" value="Oligopeptide ABC transporter ATP-binding component"/>
    <property type="match status" value="1"/>
</dbReference>
<evidence type="ECO:0000256" key="4">
    <source>
        <dbReference type="ARBA" id="ARBA00022475"/>
    </source>
</evidence>
<evidence type="ECO:0000256" key="7">
    <source>
        <dbReference type="ARBA" id="ARBA00023136"/>
    </source>
</evidence>
<reference evidence="10 12" key="2">
    <citation type="submission" date="2019-03" db="EMBL/GenBank/DDBJ databases">
        <title>Genomic Encyclopedia of Type Strains, Phase IV (KMG-IV): sequencing the most valuable type-strain genomes for metagenomic binning, comparative biology and taxonomic classification.</title>
        <authorList>
            <person name="Goeker M."/>
        </authorList>
    </citation>
    <scope>NUCLEOTIDE SEQUENCE [LARGE SCALE GENOMIC DNA]</scope>
    <source>
        <strain evidence="10 12">DSM 101483</strain>
    </source>
</reference>
<evidence type="ECO:0000313" key="12">
    <source>
        <dbReference type="Proteomes" id="UP000295506"/>
    </source>
</evidence>
<keyword evidence="7" id="KW-0472">Membrane</keyword>
<dbReference type="GO" id="GO:0005524">
    <property type="term" value="F:ATP binding"/>
    <property type="evidence" value="ECO:0007669"/>
    <property type="project" value="UniProtKB-KW"/>
</dbReference>
<keyword evidence="11" id="KW-1185">Reference proteome</keyword>
<keyword evidence="3" id="KW-0813">Transport</keyword>
<dbReference type="AlphaFoldDB" id="A0A126QPS0"/>
<dbReference type="Gene3D" id="3.40.50.300">
    <property type="entry name" value="P-loop containing nucleotide triphosphate hydrolases"/>
    <property type="match status" value="1"/>
</dbReference>
<dbReference type="Proteomes" id="UP000055611">
    <property type="component" value="Chromosome"/>
</dbReference>
<evidence type="ECO:0000256" key="5">
    <source>
        <dbReference type="ARBA" id="ARBA00022741"/>
    </source>
</evidence>
<keyword evidence="4" id="KW-1003">Cell membrane</keyword>
<dbReference type="Pfam" id="PF00005">
    <property type="entry name" value="ABC_tran"/>
    <property type="match status" value="1"/>
</dbReference>
<dbReference type="SMART" id="SM00382">
    <property type="entry name" value="AAA"/>
    <property type="match status" value="1"/>
</dbReference>
<evidence type="ECO:0000256" key="1">
    <source>
        <dbReference type="ARBA" id="ARBA00004417"/>
    </source>
</evidence>
<evidence type="ECO:0000313" key="9">
    <source>
        <dbReference type="EMBL" id="AMK11914.1"/>
    </source>
</evidence>
<feature type="domain" description="ABC transporter" evidence="8">
    <location>
        <begin position="8"/>
        <end position="257"/>
    </location>
</feature>
<evidence type="ECO:0000256" key="3">
    <source>
        <dbReference type="ARBA" id="ARBA00022448"/>
    </source>
</evidence>
<evidence type="ECO:0000313" key="10">
    <source>
        <dbReference type="EMBL" id="TDT87180.1"/>
    </source>
</evidence>
<dbReference type="GO" id="GO:0016887">
    <property type="term" value="F:ATP hydrolysis activity"/>
    <property type="evidence" value="ECO:0007669"/>
    <property type="project" value="InterPro"/>
</dbReference>
<proteinExistence type="inferred from homology"/>
<gene>
    <name evidence="9" type="ORF">AWY79_12720</name>
    <name evidence="10" type="ORF">EDC59_10967</name>
</gene>
<comment type="subcellular location">
    <subcellularLocation>
        <location evidence="1">Cell inner membrane</location>
        <topology evidence="1">Peripheral membrane protein</topology>
    </subcellularLocation>
</comment>
<keyword evidence="6 10" id="KW-0067">ATP-binding</keyword>
<dbReference type="PANTHER" id="PTHR43297">
    <property type="entry name" value="OLIGOPEPTIDE TRANSPORT ATP-BINDING PROTEIN APPD"/>
    <property type="match status" value="1"/>
</dbReference>
<evidence type="ECO:0000256" key="2">
    <source>
        <dbReference type="ARBA" id="ARBA00005417"/>
    </source>
</evidence>
<dbReference type="GO" id="GO:0005886">
    <property type="term" value="C:plasma membrane"/>
    <property type="evidence" value="ECO:0007669"/>
    <property type="project" value="UniProtKB-SubCell"/>
</dbReference>
<keyword evidence="5" id="KW-0547">Nucleotide-binding</keyword>
<dbReference type="PROSITE" id="PS50893">
    <property type="entry name" value="ABC_TRANSPORTER_2"/>
    <property type="match status" value="1"/>
</dbReference>
<dbReference type="PROSITE" id="PS00211">
    <property type="entry name" value="ABC_TRANSPORTER_1"/>
    <property type="match status" value="1"/>
</dbReference>
<dbReference type="PANTHER" id="PTHR43297:SF2">
    <property type="entry name" value="DIPEPTIDE TRANSPORT ATP-BINDING PROTEIN DPPD"/>
    <property type="match status" value="1"/>
</dbReference>
<dbReference type="EMBL" id="CP014206">
    <property type="protein sequence ID" value="AMK11914.1"/>
    <property type="molecule type" value="Genomic_DNA"/>
</dbReference>
<dbReference type="InterPro" id="IPR027417">
    <property type="entry name" value="P-loop_NTPase"/>
</dbReference>
<dbReference type="Proteomes" id="UP000295506">
    <property type="component" value="Unassembled WGS sequence"/>
</dbReference>
<dbReference type="InterPro" id="IPR017871">
    <property type="entry name" value="ABC_transporter-like_CS"/>
</dbReference>
<dbReference type="InterPro" id="IPR003593">
    <property type="entry name" value="AAA+_ATPase"/>
</dbReference>
<dbReference type="InterPro" id="IPR013563">
    <property type="entry name" value="Oligopep_ABC_C"/>
</dbReference>
<dbReference type="EMBL" id="SOBK01000009">
    <property type="protein sequence ID" value="TDT87180.1"/>
    <property type="molecule type" value="Genomic_DNA"/>
</dbReference>
<organism evidence="10 12">
    <name type="scientific">Pseudodesulfovibrio indicus</name>
    <dbReference type="NCBI Taxonomy" id="1716143"/>
    <lineage>
        <taxon>Bacteria</taxon>
        <taxon>Pseudomonadati</taxon>
        <taxon>Thermodesulfobacteriota</taxon>
        <taxon>Desulfovibrionia</taxon>
        <taxon>Desulfovibrionales</taxon>
        <taxon>Desulfovibrionaceae</taxon>
    </lineage>
</organism>